<dbReference type="PANTHER" id="PTHR47829:SF3">
    <property type="entry name" value="AMINOGLYCOSIDE PHOSPHOTRANSFERASE DOMAIN-CONTAINING PROTEIN"/>
    <property type="match status" value="1"/>
</dbReference>
<dbReference type="CDD" id="cd05154">
    <property type="entry name" value="ACAD10_11_N-like"/>
    <property type="match status" value="1"/>
</dbReference>
<protein>
    <submittedName>
        <fullName evidence="2">Phosphotransferase, eukaryotic acyl-CoA dehydrogenase</fullName>
    </submittedName>
</protein>
<evidence type="ECO:0000259" key="1">
    <source>
        <dbReference type="Pfam" id="PF01636"/>
    </source>
</evidence>
<dbReference type="EMBL" id="CP003984">
    <property type="protein sequence ID" value="AII88077.1"/>
    <property type="molecule type" value="Genomic_DNA"/>
</dbReference>
<dbReference type="KEGG" id="ptp:RCA23_c25590"/>
<sequence>MSQTLHKYDPERLCTYLQHHVAEFSGLAEIVKFSDGQSNPTYKLTDTAGRHFVLRAKPPGTLLKSAHAVDREFRVMTALATTAVPVPQMLHLSGEDSLLGAQFLVMEHLEGRVFWDPALPEQSPKFRQDAYHALVRTLAALHDVDPQAVGLADFGKPGNYFSRQVARWTGQYRACETQTRPDMDWTIAWLERNMVPDDGQTSIVHGDYRLDNVMFDADTPDMIAVLDWELSTLGHPFADLAYQCMGLRLPQDGMIKGLEGIDRKAQGLPEEADYVAQYCALRGIAPPENWAFYMVFSFFRLAAILEGVLHRAQSGNASNPRGMNTMSRSIATLAQAAKHTAQGRVS</sequence>
<gene>
    <name evidence="2" type="ORF">RCA23_c25590</name>
</gene>
<dbReference type="InterPro" id="IPR011009">
    <property type="entry name" value="Kinase-like_dom_sf"/>
</dbReference>
<proteinExistence type="predicted"/>
<evidence type="ECO:0000313" key="2">
    <source>
        <dbReference type="EMBL" id="AII88077.1"/>
    </source>
</evidence>
<dbReference type="Pfam" id="PF01636">
    <property type="entry name" value="APH"/>
    <property type="match status" value="1"/>
</dbReference>
<dbReference type="SUPFAM" id="SSF56112">
    <property type="entry name" value="Protein kinase-like (PK-like)"/>
    <property type="match status" value="1"/>
</dbReference>
<reference evidence="2 3" key="1">
    <citation type="journal article" date="2014" name="ISME J.">
        <title>Adaptation of an abundant Roseobacter RCA organism to pelagic systems revealed by genomic and transcriptomic analyses.</title>
        <authorList>
            <person name="Voget S."/>
            <person name="Wemheuer B."/>
            <person name="Brinkhoff T."/>
            <person name="Vollmers J."/>
            <person name="Dietrich S."/>
            <person name="Giebel H.A."/>
            <person name="Beardsley C."/>
            <person name="Sardemann C."/>
            <person name="Bakenhus I."/>
            <person name="Billerbeck S."/>
            <person name="Daniel R."/>
            <person name="Simon M."/>
        </authorList>
    </citation>
    <scope>NUCLEOTIDE SEQUENCE [LARGE SCALE GENOMIC DNA]</scope>
    <source>
        <strain evidence="2 3">RCA23</strain>
    </source>
</reference>
<dbReference type="Gene3D" id="3.30.200.20">
    <property type="entry name" value="Phosphorylase Kinase, domain 1"/>
    <property type="match status" value="1"/>
</dbReference>
<dbReference type="PANTHER" id="PTHR47829">
    <property type="entry name" value="HYDROLASE, PUTATIVE (AFU_ORTHOLOGUE AFUA_1G12880)-RELATED"/>
    <property type="match status" value="1"/>
</dbReference>
<dbReference type="RefSeq" id="WP_044050678.1">
    <property type="nucleotide sequence ID" value="NZ_CP003984.1"/>
</dbReference>
<dbReference type="AlphaFoldDB" id="A0AAN0VJH3"/>
<keyword evidence="3" id="KW-1185">Reference proteome</keyword>
<organism evidence="2 3">
    <name type="scientific">Planktomarina temperata RCA23</name>
    <dbReference type="NCBI Taxonomy" id="666509"/>
    <lineage>
        <taxon>Bacteria</taxon>
        <taxon>Pseudomonadati</taxon>
        <taxon>Pseudomonadota</taxon>
        <taxon>Alphaproteobacteria</taxon>
        <taxon>Rhodobacterales</taxon>
        <taxon>Paracoccaceae</taxon>
        <taxon>Planktomarina</taxon>
    </lineage>
</organism>
<dbReference type="InterPro" id="IPR052898">
    <property type="entry name" value="ACAD10-like"/>
</dbReference>
<evidence type="ECO:0000313" key="3">
    <source>
        <dbReference type="Proteomes" id="UP000028680"/>
    </source>
</evidence>
<dbReference type="Proteomes" id="UP000028680">
    <property type="component" value="Chromosome"/>
</dbReference>
<accession>A0AAN0VJH3</accession>
<name>A0AAN0VJH3_9RHOB</name>
<dbReference type="InterPro" id="IPR002575">
    <property type="entry name" value="Aminoglycoside_PTrfase"/>
</dbReference>
<feature type="domain" description="Aminoglycoside phosphotransferase" evidence="1">
    <location>
        <begin position="30"/>
        <end position="252"/>
    </location>
</feature>
<dbReference type="InterPro" id="IPR041726">
    <property type="entry name" value="ACAD10_11_N"/>
</dbReference>
<dbReference type="Gene3D" id="3.90.1200.10">
    <property type="match status" value="1"/>
</dbReference>